<dbReference type="PANTHER" id="PTHR30218">
    <property type="entry name" value="POLYPHOSPHATE KINASE"/>
    <property type="match status" value="1"/>
</dbReference>
<dbReference type="CDD" id="cd09165">
    <property type="entry name" value="PLDc_PaPPK1_C1_like"/>
    <property type="match status" value="1"/>
</dbReference>
<sequence length="704" mass="80186">MKVANPENPEYFTNREVSWVEFNRKVLEEAFDKRHPLLERVKFLSIFSSNLDEFMMIRVSGLRRQIKCGVLEIPPDGMTPTEQMIAIRKELKEQIHMADSCFRDDLLPALNKEGIHIHRCRDLNKKQKKYLRDYFEREIFPALTPMSFDVGRPFPFISNLSLNLAVIIDDPQRGMAFSRLKIPRDIFPRFIELPRDEKPLTSEKKSGKEFHFVFIEDLISSNIDLLFPEMNVVNSYPFVVTRDADIEIEEDEASDLLTAIEESVEQRRVGHPIRLDVNRSMPKWVRAILAKKLDLSSGGVYTIDDPLRKSDLMELLSIDRPDLKDKPFIPAYPCGLEDESVDIFSKVREGDILFYHPYDSFTPVVNFIKQAAADPGVIAIKQTLYRVGSKSPVVEALKKARENGKQVSVIVELKARFDEENNIVWARQLEEVGVHVVYGIVGTKVHAKLCMVVRREKEGIRTYVHFGTGNYNPGTARLYTDIGILTCDHEVASSVTDLFNALTGHSNKREYDSLLVSYGKYGHMRQNVIDLINSEAELHKKTGDGYIAFKLNQLTEPGVITALYRASAAGVKIDLNVRGICALRPGIKGVSENITCTSIVGRFLEHSRILYFRNGGDEIVLTGSADMMPRNLIRRVEVLGIVKNPYIREALKKILRVHLADNVNARRLLSDGKYERIVPGKDDGSCNAQIWMTEHRGEWNDGHP</sequence>
<dbReference type="Pfam" id="PF13090">
    <property type="entry name" value="PP_kinase_C"/>
    <property type="match status" value="1"/>
</dbReference>
<feature type="domain" description="Polyphosphate kinase C-terminal" evidence="12">
    <location>
        <begin position="523"/>
        <end position="689"/>
    </location>
</feature>
<dbReference type="Pfam" id="PF17941">
    <property type="entry name" value="PP_kinase_C_1"/>
    <property type="match status" value="1"/>
</dbReference>
<dbReference type="NCBIfam" id="TIGR03705">
    <property type="entry name" value="poly_P_kin"/>
    <property type="match status" value="1"/>
</dbReference>
<dbReference type="AlphaFoldDB" id="A0A9E7TLK4"/>
<dbReference type="KEGG" id="mend:L6E24_14075"/>
<evidence type="ECO:0000256" key="6">
    <source>
        <dbReference type="ARBA" id="ARBA00022840"/>
    </source>
</evidence>
<keyword evidence="1 8" id="KW-0597">Phosphoprotein</keyword>
<dbReference type="GO" id="GO:0006799">
    <property type="term" value="P:polyphosphate biosynthetic process"/>
    <property type="evidence" value="ECO:0007669"/>
    <property type="project" value="UniProtKB-UniRule"/>
</dbReference>
<proteinExistence type="inferred from homology"/>
<dbReference type="GeneID" id="74308854"/>
<protein>
    <recommendedName>
        <fullName evidence="8 9">Polyphosphate kinase</fullName>
        <ecNumber evidence="8 9">2.7.4.1</ecNumber>
    </recommendedName>
    <alternativeName>
        <fullName evidence="8">ATP-polyphosphate phosphotransferase</fullName>
    </alternativeName>
    <alternativeName>
        <fullName evidence="8">Polyphosphoric acid kinase</fullName>
    </alternativeName>
</protein>
<dbReference type="RefSeq" id="WP_257742596.1">
    <property type="nucleotide sequence ID" value="NZ_CP096115.1"/>
</dbReference>
<feature type="binding site" evidence="8">
    <location>
        <position position="386"/>
    </location>
    <ligand>
        <name>Mg(2+)</name>
        <dbReference type="ChEBI" id="CHEBI:18420"/>
    </ligand>
</feature>
<dbReference type="NCBIfam" id="NF003921">
    <property type="entry name" value="PRK05443.2-2"/>
    <property type="match status" value="1"/>
</dbReference>
<dbReference type="Pfam" id="PF13089">
    <property type="entry name" value="PP_kinase_N"/>
    <property type="match status" value="1"/>
</dbReference>
<comment type="PTM">
    <text evidence="8 9">An intermediate of this reaction is the autophosphorylated ppk in which a phosphate is covalently linked to a histidine residue through a N-P bond.</text>
</comment>
<dbReference type="NCBIfam" id="NF003917">
    <property type="entry name" value="PRK05443.1-1"/>
    <property type="match status" value="1"/>
</dbReference>
<comment type="similarity">
    <text evidence="8 9">Belongs to the polyphosphate kinase 1 (PPK1) family.</text>
</comment>
<evidence type="ECO:0000259" key="13">
    <source>
        <dbReference type="Pfam" id="PF17941"/>
    </source>
</evidence>
<evidence type="ECO:0000256" key="3">
    <source>
        <dbReference type="ARBA" id="ARBA00022723"/>
    </source>
</evidence>
<dbReference type="InterPro" id="IPR003414">
    <property type="entry name" value="PP_kinase"/>
</dbReference>
<feature type="domain" description="Polyphosphate kinase N-terminal" evidence="11">
    <location>
        <begin position="12"/>
        <end position="117"/>
    </location>
</feature>
<keyword evidence="5 8" id="KW-0418">Kinase</keyword>
<feature type="active site" description="Phosphohistidine intermediate" evidence="8">
    <location>
        <position position="446"/>
    </location>
</feature>
<dbReference type="InterPro" id="IPR041108">
    <property type="entry name" value="PP_kinase_C_1"/>
</dbReference>
<dbReference type="Proteomes" id="UP001060368">
    <property type="component" value="Chromosome"/>
</dbReference>
<comment type="cofactor">
    <cofactor evidence="8">
        <name>Mg(2+)</name>
        <dbReference type="ChEBI" id="CHEBI:18420"/>
    </cofactor>
</comment>
<dbReference type="Gene3D" id="1.20.58.310">
    <property type="entry name" value="Polyphosphate kinase N-terminal domain"/>
    <property type="match status" value="1"/>
</dbReference>
<evidence type="ECO:0000313" key="15">
    <source>
        <dbReference type="Proteomes" id="UP001060368"/>
    </source>
</evidence>
<keyword evidence="15" id="KW-1185">Reference proteome</keyword>
<keyword evidence="2 8" id="KW-0808">Transferase</keyword>
<dbReference type="SUPFAM" id="SSF140356">
    <property type="entry name" value="PPK N-terminal domain-like"/>
    <property type="match status" value="1"/>
</dbReference>
<dbReference type="GO" id="GO:0005524">
    <property type="term" value="F:ATP binding"/>
    <property type="evidence" value="ECO:0007669"/>
    <property type="project" value="UniProtKB-KW"/>
</dbReference>
<evidence type="ECO:0000256" key="4">
    <source>
        <dbReference type="ARBA" id="ARBA00022741"/>
    </source>
</evidence>
<dbReference type="NCBIfam" id="NF003918">
    <property type="entry name" value="PRK05443.1-2"/>
    <property type="match status" value="1"/>
</dbReference>
<evidence type="ECO:0000256" key="7">
    <source>
        <dbReference type="ARBA" id="ARBA00022842"/>
    </source>
</evidence>
<dbReference type="SUPFAM" id="SSF143724">
    <property type="entry name" value="PHP14-like"/>
    <property type="match status" value="1"/>
</dbReference>
<dbReference type="InterPro" id="IPR036830">
    <property type="entry name" value="PP_kinase_middle_dom_sf"/>
</dbReference>
<feature type="binding site" evidence="8">
    <location>
        <position position="50"/>
    </location>
    <ligand>
        <name>ATP</name>
        <dbReference type="ChEBI" id="CHEBI:30616"/>
    </ligand>
</feature>
<reference evidence="14" key="1">
    <citation type="submission" date="2022-04" db="EMBL/GenBank/DDBJ databases">
        <title>Complete genome of Methanoplanus endosymbiosus DSM 3599.</title>
        <authorList>
            <person name="Chen S.-C."/>
            <person name="You Y.-T."/>
            <person name="Zhou Y.-Z."/>
            <person name="Lai M.-C."/>
        </authorList>
    </citation>
    <scope>NUCLEOTIDE SEQUENCE</scope>
    <source>
        <strain evidence="14">DSM 3599</strain>
    </source>
</reference>
<dbReference type="Pfam" id="PF02503">
    <property type="entry name" value="PP_kinase"/>
    <property type="match status" value="1"/>
</dbReference>
<evidence type="ECO:0000256" key="1">
    <source>
        <dbReference type="ARBA" id="ARBA00022553"/>
    </source>
</evidence>
<dbReference type="Gene3D" id="3.30.870.10">
    <property type="entry name" value="Endonuclease Chain A"/>
    <property type="match status" value="2"/>
</dbReference>
<feature type="binding site" evidence="8">
    <location>
        <position position="606"/>
    </location>
    <ligand>
        <name>ATP</name>
        <dbReference type="ChEBI" id="CHEBI:30616"/>
    </ligand>
</feature>
<evidence type="ECO:0000256" key="5">
    <source>
        <dbReference type="ARBA" id="ARBA00022777"/>
    </source>
</evidence>
<evidence type="ECO:0000313" key="14">
    <source>
        <dbReference type="EMBL" id="UUX92446.1"/>
    </source>
</evidence>
<dbReference type="EC" id="2.7.4.1" evidence="8 9"/>
<comment type="function">
    <text evidence="8 9">Catalyzes the reversible transfer of the terminal phosphate of ATP to form a long-chain polyphosphate (polyP).</text>
</comment>
<dbReference type="Gene3D" id="3.30.1840.10">
    <property type="entry name" value="Polyphosphate kinase middle domain"/>
    <property type="match status" value="1"/>
</dbReference>
<dbReference type="GO" id="GO:0009358">
    <property type="term" value="C:polyphosphate kinase complex"/>
    <property type="evidence" value="ECO:0007669"/>
    <property type="project" value="InterPro"/>
</dbReference>
<dbReference type="HAMAP" id="MF_00347">
    <property type="entry name" value="Polyphosphate_kinase"/>
    <property type="match status" value="1"/>
</dbReference>
<gene>
    <name evidence="14" type="primary">ppk1</name>
    <name evidence="8" type="synonym">ppk</name>
    <name evidence="14" type="ORF">L6E24_14075</name>
</gene>
<comment type="catalytic activity">
    <reaction evidence="8 9">
        <text>[phosphate](n) + ATP = [phosphate](n+1) + ADP</text>
        <dbReference type="Rhea" id="RHEA:19573"/>
        <dbReference type="Rhea" id="RHEA-COMP:9859"/>
        <dbReference type="Rhea" id="RHEA-COMP:14280"/>
        <dbReference type="ChEBI" id="CHEBI:16838"/>
        <dbReference type="ChEBI" id="CHEBI:30616"/>
        <dbReference type="ChEBI" id="CHEBI:456216"/>
        <dbReference type="EC" id="2.7.4.1"/>
    </reaction>
</comment>
<evidence type="ECO:0000256" key="2">
    <source>
        <dbReference type="ARBA" id="ARBA00022679"/>
    </source>
</evidence>
<dbReference type="InterPro" id="IPR024953">
    <property type="entry name" value="PP_kinase_middle"/>
</dbReference>
<accession>A0A9E7TLK4</accession>
<dbReference type="GO" id="GO:0008976">
    <property type="term" value="F:polyphosphate kinase activity"/>
    <property type="evidence" value="ECO:0007669"/>
    <property type="project" value="UniProtKB-UniRule"/>
</dbReference>
<dbReference type="InterPro" id="IPR025198">
    <property type="entry name" value="PPK_N_dom"/>
</dbReference>
<evidence type="ECO:0000256" key="9">
    <source>
        <dbReference type="RuleBase" id="RU003800"/>
    </source>
</evidence>
<feature type="domain" description="Polyphosphate kinase middle" evidence="10">
    <location>
        <begin position="126"/>
        <end position="315"/>
    </location>
</feature>
<organism evidence="14 15">
    <name type="scientific">Methanoplanus endosymbiosus</name>
    <dbReference type="NCBI Taxonomy" id="33865"/>
    <lineage>
        <taxon>Archaea</taxon>
        <taxon>Methanobacteriati</taxon>
        <taxon>Methanobacteriota</taxon>
        <taxon>Stenosarchaea group</taxon>
        <taxon>Methanomicrobia</taxon>
        <taxon>Methanomicrobiales</taxon>
        <taxon>Methanomicrobiaceae</taxon>
        <taxon>Methanoplanus</taxon>
    </lineage>
</organism>
<keyword evidence="4 8" id="KW-0547">Nucleotide-binding</keyword>
<feature type="binding site" evidence="8">
    <location>
        <position position="578"/>
    </location>
    <ligand>
        <name>ATP</name>
        <dbReference type="ChEBI" id="CHEBI:30616"/>
    </ligand>
</feature>
<feature type="binding site" evidence="8">
    <location>
        <position position="479"/>
    </location>
    <ligand>
        <name>ATP</name>
        <dbReference type="ChEBI" id="CHEBI:30616"/>
    </ligand>
</feature>
<dbReference type="PIRSF" id="PIRSF015589">
    <property type="entry name" value="PP_kinase"/>
    <property type="match status" value="1"/>
</dbReference>
<keyword evidence="6 8" id="KW-0067">ATP-binding</keyword>
<evidence type="ECO:0000259" key="11">
    <source>
        <dbReference type="Pfam" id="PF13089"/>
    </source>
</evidence>
<keyword evidence="3 8" id="KW-0479">Metal-binding</keyword>
<evidence type="ECO:0000259" key="10">
    <source>
        <dbReference type="Pfam" id="PF02503"/>
    </source>
</evidence>
<dbReference type="EMBL" id="CP096115">
    <property type="protein sequence ID" value="UUX92446.1"/>
    <property type="molecule type" value="Genomic_DNA"/>
</dbReference>
<keyword evidence="7 8" id="KW-0460">Magnesium</keyword>
<evidence type="ECO:0000256" key="8">
    <source>
        <dbReference type="HAMAP-Rule" id="MF_00347"/>
    </source>
</evidence>
<feature type="domain" description="Polyphosphate kinase C-terminal" evidence="13">
    <location>
        <begin position="342"/>
        <end position="507"/>
    </location>
</feature>
<dbReference type="PANTHER" id="PTHR30218:SF0">
    <property type="entry name" value="POLYPHOSPHATE KINASE"/>
    <property type="match status" value="1"/>
</dbReference>
<dbReference type="GO" id="GO:0046872">
    <property type="term" value="F:metal ion binding"/>
    <property type="evidence" value="ECO:0007669"/>
    <property type="project" value="UniProtKB-KW"/>
</dbReference>
<name>A0A9E7TLK4_9EURY</name>
<dbReference type="SUPFAM" id="SSF56024">
    <property type="entry name" value="Phospholipase D/nuclease"/>
    <property type="match status" value="2"/>
</dbReference>
<dbReference type="CDD" id="cd09168">
    <property type="entry name" value="PLDc_PaPPK1_C2_like"/>
    <property type="match status" value="1"/>
</dbReference>
<dbReference type="FunFam" id="3.30.870.10:FF:000001">
    <property type="entry name" value="Polyphosphate kinase"/>
    <property type="match status" value="1"/>
</dbReference>
<evidence type="ECO:0000259" key="12">
    <source>
        <dbReference type="Pfam" id="PF13090"/>
    </source>
</evidence>
<dbReference type="InterPro" id="IPR025200">
    <property type="entry name" value="PPK_C_dom2"/>
</dbReference>
<dbReference type="InterPro" id="IPR036832">
    <property type="entry name" value="PPK_N_dom_sf"/>
</dbReference>
<feature type="binding site" evidence="8">
    <location>
        <position position="416"/>
    </location>
    <ligand>
        <name>Mg(2+)</name>
        <dbReference type="ChEBI" id="CHEBI:18420"/>
    </ligand>
</feature>